<comment type="caution">
    <text evidence="2">The sequence shown here is derived from an EMBL/GenBank/DDBJ whole genome shotgun (WGS) entry which is preliminary data.</text>
</comment>
<evidence type="ECO:0000256" key="1">
    <source>
        <dbReference type="SAM" id="Phobius"/>
    </source>
</evidence>
<reference evidence="2" key="1">
    <citation type="journal article" date="2018" name="Genome Biol.">
        <title>SKESA: strategic k-mer extension for scrupulous assemblies.</title>
        <authorList>
            <person name="Souvorov A."/>
            <person name="Agarwala R."/>
            <person name="Lipman D.J."/>
        </authorList>
    </citation>
    <scope>NUCLEOTIDE SEQUENCE</scope>
    <source>
        <strain evidence="2">BCW_3452</strain>
    </source>
</reference>
<organism evidence="2 3">
    <name type="scientific">Vibrio vulnificus</name>
    <dbReference type="NCBI Taxonomy" id="672"/>
    <lineage>
        <taxon>Bacteria</taxon>
        <taxon>Pseudomonadati</taxon>
        <taxon>Pseudomonadota</taxon>
        <taxon>Gammaproteobacteria</taxon>
        <taxon>Vibrionales</taxon>
        <taxon>Vibrionaceae</taxon>
        <taxon>Vibrio</taxon>
    </lineage>
</organism>
<sequence>MNWTHENKAQLAIDVGLLSQKITSRTQFAYRYALFFLLLVGFHRLVLAGLSIVSESGPLHDLLYECARVSYFLVGPLFELFGRL</sequence>
<dbReference type="AlphaFoldDB" id="A0A8H9N161"/>
<keyword evidence="1" id="KW-0472">Membrane</keyword>
<dbReference type="EMBL" id="DACRBY010000017">
    <property type="protein sequence ID" value="HAS8540914.1"/>
    <property type="molecule type" value="Genomic_DNA"/>
</dbReference>
<keyword evidence="1" id="KW-1133">Transmembrane helix</keyword>
<dbReference type="Proteomes" id="UP000863257">
    <property type="component" value="Unassembled WGS sequence"/>
</dbReference>
<gene>
    <name evidence="2" type="ORF">I7730_14080</name>
</gene>
<name>A0A8H9N161_VIBVL</name>
<proteinExistence type="predicted"/>
<evidence type="ECO:0000313" key="2">
    <source>
        <dbReference type="EMBL" id="HAS8540914.1"/>
    </source>
</evidence>
<protein>
    <submittedName>
        <fullName evidence="2">Uncharacterized protein</fullName>
    </submittedName>
</protein>
<accession>A0A8H9N161</accession>
<feature type="transmembrane region" description="Helical" evidence="1">
    <location>
        <begin position="29"/>
        <end position="50"/>
    </location>
</feature>
<reference evidence="2" key="2">
    <citation type="submission" date="2019-01" db="EMBL/GenBank/DDBJ databases">
        <authorList>
            <consortium name="NCBI Pathogen Detection Project"/>
        </authorList>
    </citation>
    <scope>NUCLEOTIDE SEQUENCE</scope>
    <source>
        <strain evidence="2">BCW_3452</strain>
    </source>
</reference>
<keyword evidence="1" id="KW-0812">Transmembrane</keyword>
<evidence type="ECO:0000313" key="3">
    <source>
        <dbReference type="Proteomes" id="UP000863257"/>
    </source>
</evidence>